<feature type="compositionally biased region" description="Basic and acidic residues" evidence="1">
    <location>
        <begin position="81"/>
        <end position="121"/>
    </location>
</feature>
<name>A0A3A8AV74_9RHOB</name>
<comment type="caution">
    <text evidence="3">The sequence shown here is derived from an EMBL/GenBank/DDBJ whole genome shotgun (WGS) entry which is preliminary data.</text>
</comment>
<dbReference type="Proteomes" id="UP000281128">
    <property type="component" value="Unassembled WGS sequence"/>
</dbReference>
<evidence type="ECO:0008006" key="5">
    <source>
        <dbReference type="Google" id="ProtNLM"/>
    </source>
</evidence>
<evidence type="ECO:0000313" key="3">
    <source>
        <dbReference type="EMBL" id="RKF14073.1"/>
    </source>
</evidence>
<reference evidence="3 4" key="1">
    <citation type="submission" date="2018-09" db="EMBL/GenBank/DDBJ databases">
        <title>Roseovarius spongiae sp. nov., isolated from a marine sponge.</title>
        <authorList>
            <person name="Zhuang L."/>
            <person name="Luo L."/>
        </authorList>
    </citation>
    <scope>NUCLEOTIDE SEQUENCE [LARGE SCALE GENOMIC DNA]</scope>
    <source>
        <strain evidence="3 4">HN-E21</strain>
    </source>
</reference>
<evidence type="ECO:0000313" key="4">
    <source>
        <dbReference type="Proteomes" id="UP000281128"/>
    </source>
</evidence>
<gene>
    <name evidence="3" type="ORF">D6850_12955</name>
</gene>
<sequence>MKTTRIGVAVLGIATLTAQGAFAMDDDMSCGDFMKMSEADQTAYVGAMAGPEAERETTEAEVQAETTGDATDIEGSGGRENAQDEARGDDDMMMKRIVENCSSDMDKMVSEVAHHPTEKTE</sequence>
<feature type="signal peptide" evidence="2">
    <location>
        <begin position="1"/>
        <end position="23"/>
    </location>
</feature>
<evidence type="ECO:0000256" key="1">
    <source>
        <dbReference type="SAM" id="MobiDB-lite"/>
    </source>
</evidence>
<proteinExistence type="predicted"/>
<feature type="chain" id="PRO_5018320216" description="HdeA/HdeB family protein" evidence="2">
    <location>
        <begin position="24"/>
        <end position="121"/>
    </location>
</feature>
<accession>A0A3A8AV74</accession>
<keyword evidence="2" id="KW-0732">Signal</keyword>
<evidence type="ECO:0000256" key="2">
    <source>
        <dbReference type="SAM" id="SignalP"/>
    </source>
</evidence>
<dbReference type="EMBL" id="RAPE01000003">
    <property type="protein sequence ID" value="RKF14073.1"/>
    <property type="molecule type" value="Genomic_DNA"/>
</dbReference>
<feature type="region of interest" description="Disordered" evidence="1">
    <location>
        <begin position="48"/>
        <end position="121"/>
    </location>
</feature>
<keyword evidence="4" id="KW-1185">Reference proteome</keyword>
<protein>
    <recommendedName>
        <fullName evidence="5">HdeA/HdeB family protein</fullName>
    </recommendedName>
</protein>
<dbReference type="AlphaFoldDB" id="A0A3A8AV74"/>
<organism evidence="3 4">
    <name type="scientific">Roseovarius spongiae</name>
    <dbReference type="NCBI Taxonomy" id="2320272"/>
    <lineage>
        <taxon>Bacteria</taxon>
        <taxon>Pseudomonadati</taxon>
        <taxon>Pseudomonadota</taxon>
        <taxon>Alphaproteobacteria</taxon>
        <taxon>Rhodobacterales</taxon>
        <taxon>Roseobacteraceae</taxon>
        <taxon>Roseovarius</taxon>
    </lineage>
</organism>